<keyword evidence="2" id="KW-0472">Membrane</keyword>
<feature type="compositionally biased region" description="Basic and acidic residues" evidence="1">
    <location>
        <begin position="323"/>
        <end position="334"/>
    </location>
</feature>
<evidence type="ECO:0000256" key="1">
    <source>
        <dbReference type="SAM" id="MobiDB-lite"/>
    </source>
</evidence>
<keyword evidence="4" id="KW-1185">Reference proteome</keyword>
<feature type="region of interest" description="Disordered" evidence="1">
    <location>
        <begin position="289"/>
        <end position="357"/>
    </location>
</feature>
<feature type="transmembrane region" description="Helical" evidence="2">
    <location>
        <begin position="200"/>
        <end position="224"/>
    </location>
</feature>
<proteinExistence type="predicted"/>
<feature type="transmembrane region" description="Helical" evidence="2">
    <location>
        <begin position="22"/>
        <end position="41"/>
    </location>
</feature>
<dbReference type="EMBL" id="JARVKM010000032">
    <property type="protein sequence ID" value="KAK9775701.1"/>
    <property type="molecule type" value="Genomic_DNA"/>
</dbReference>
<sequence>MAQTGFLVPEWYVPEVPSQTDMNIASIIWGFSLACACFTFVKASRQSWYSYKRTKALNAYVIMIWAEWVACVVISVISWLFLKGVIPISFWFAFFLLCLWVVQIQCIMQIIINRIALLMVRQQKARRIRWTVFGVILAINISVMCIWIPARLQINETYIHVNNIWDRCEKAIIAVVDMGLNFYFIHLIRAKLIANGLTKYTTLFHFNLAMIAISLALDIILIGVMSLPNSVVYVQFHPLIYLVKLHIEMNIADMIARVVRASNPHQTGSYDKSNSNRHEGSHKMTTMITTRTGNDNNKASGNGTHVRFDEESEADLPTAGIKRTIETQVVREPKVEDDDNQSESSSTRELQKHFAIV</sequence>
<name>A0ABR2XPG0_9PEZI</name>
<evidence type="ECO:0000313" key="3">
    <source>
        <dbReference type="EMBL" id="KAK9775701.1"/>
    </source>
</evidence>
<feature type="compositionally biased region" description="Polar residues" evidence="1">
    <location>
        <begin position="289"/>
        <end position="303"/>
    </location>
</feature>
<gene>
    <name evidence="3" type="ORF">SCAR479_07517</name>
</gene>
<organism evidence="3 4">
    <name type="scientific">Seiridium cardinale</name>
    <dbReference type="NCBI Taxonomy" id="138064"/>
    <lineage>
        <taxon>Eukaryota</taxon>
        <taxon>Fungi</taxon>
        <taxon>Dikarya</taxon>
        <taxon>Ascomycota</taxon>
        <taxon>Pezizomycotina</taxon>
        <taxon>Sordariomycetes</taxon>
        <taxon>Xylariomycetidae</taxon>
        <taxon>Amphisphaeriales</taxon>
        <taxon>Sporocadaceae</taxon>
        <taxon>Seiridium</taxon>
    </lineage>
</organism>
<feature type="transmembrane region" description="Helical" evidence="2">
    <location>
        <begin position="132"/>
        <end position="150"/>
    </location>
</feature>
<feature type="transmembrane region" description="Helical" evidence="2">
    <location>
        <begin position="62"/>
        <end position="82"/>
    </location>
</feature>
<keyword evidence="2" id="KW-0812">Transmembrane</keyword>
<dbReference type="PANTHER" id="PTHR35179:SF1">
    <property type="entry name" value="INTEGRAL MEMBRANE PROTEIN"/>
    <property type="match status" value="1"/>
</dbReference>
<feature type="transmembrane region" description="Helical" evidence="2">
    <location>
        <begin position="170"/>
        <end position="188"/>
    </location>
</feature>
<keyword evidence="2" id="KW-1133">Transmembrane helix</keyword>
<reference evidence="3 4" key="1">
    <citation type="submission" date="2024-02" db="EMBL/GenBank/DDBJ databases">
        <title>First draft genome assembly of two strains of Seiridium cardinale.</title>
        <authorList>
            <person name="Emiliani G."/>
            <person name="Scali E."/>
        </authorList>
    </citation>
    <scope>NUCLEOTIDE SEQUENCE [LARGE SCALE GENOMIC DNA]</scope>
    <source>
        <strain evidence="3 4">BM-138-000479</strain>
    </source>
</reference>
<comment type="caution">
    <text evidence="3">The sequence shown here is derived from an EMBL/GenBank/DDBJ whole genome shotgun (WGS) entry which is preliminary data.</text>
</comment>
<dbReference type="Proteomes" id="UP001465668">
    <property type="component" value="Unassembled WGS sequence"/>
</dbReference>
<protein>
    <submittedName>
        <fullName evidence="3">Uncharacterized protein</fullName>
    </submittedName>
</protein>
<accession>A0ABR2XPG0</accession>
<feature type="transmembrane region" description="Helical" evidence="2">
    <location>
        <begin position="88"/>
        <end position="112"/>
    </location>
</feature>
<evidence type="ECO:0000313" key="4">
    <source>
        <dbReference type="Proteomes" id="UP001465668"/>
    </source>
</evidence>
<evidence type="ECO:0000256" key="2">
    <source>
        <dbReference type="SAM" id="Phobius"/>
    </source>
</evidence>
<dbReference type="PANTHER" id="PTHR35179">
    <property type="entry name" value="PROTEIN CBG02620"/>
    <property type="match status" value="1"/>
</dbReference>